<feature type="compositionally biased region" description="Polar residues" evidence="1">
    <location>
        <begin position="23"/>
        <end position="42"/>
    </location>
</feature>
<evidence type="ECO:0000313" key="2">
    <source>
        <dbReference type="EMBL" id="OMJ20552.1"/>
    </source>
</evidence>
<evidence type="ECO:0000256" key="1">
    <source>
        <dbReference type="SAM" id="MobiDB-lite"/>
    </source>
</evidence>
<keyword evidence="3" id="KW-1185">Reference proteome</keyword>
<gene>
    <name evidence="2" type="ORF">AYI70_g4038</name>
</gene>
<dbReference type="EMBL" id="LSSN01001212">
    <property type="protein sequence ID" value="OMJ20552.1"/>
    <property type="molecule type" value="Genomic_DNA"/>
</dbReference>
<protein>
    <submittedName>
        <fullName evidence="2">Uncharacterized protein</fullName>
    </submittedName>
</protein>
<comment type="caution">
    <text evidence="2">The sequence shown here is derived from an EMBL/GenBank/DDBJ whole genome shotgun (WGS) entry which is preliminary data.</text>
</comment>
<dbReference type="AlphaFoldDB" id="A0A1R1Y0T7"/>
<sequence length="141" mass="16166">MFRNLENYIGEDSRNRVTDLNILPTNQHSPTGNVRTVSTESGRFPEPNNSANRIVNIRPKIHVAERYFRSPRIGPVRLQKEQEAGSILQLFPDTRAAGNKSQNLDWSWWKSPYACTPWNLISQVAQKVRRELLTVTLIAPL</sequence>
<organism evidence="2 3">
    <name type="scientific">Smittium culicis</name>
    <dbReference type="NCBI Taxonomy" id="133412"/>
    <lineage>
        <taxon>Eukaryota</taxon>
        <taxon>Fungi</taxon>
        <taxon>Fungi incertae sedis</taxon>
        <taxon>Zoopagomycota</taxon>
        <taxon>Kickxellomycotina</taxon>
        <taxon>Harpellomycetes</taxon>
        <taxon>Harpellales</taxon>
        <taxon>Legeriomycetaceae</taxon>
        <taxon>Smittium</taxon>
    </lineage>
</organism>
<feature type="region of interest" description="Disordered" evidence="1">
    <location>
        <begin position="22"/>
        <end position="42"/>
    </location>
</feature>
<name>A0A1R1Y0T7_9FUNG</name>
<dbReference type="Proteomes" id="UP000187283">
    <property type="component" value="Unassembled WGS sequence"/>
</dbReference>
<reference evidence="2 3" key="1">
    <citation type="submission" date="2017-01" db="EMBL/GenBank/DDBJ databases">
        <authorList>
            <person name="Mah S.A."/>
            <person name="Swanson W.J."/>
            <person name="Moy G.W."/>
            <person name="Vacquier V.D."/>
        </authorList>
    </citation>
    <scope>NUCLEOTIDE SEQUENCE [LARGE SCALE GENOMIC DNA]</scope>
    <source>
        <strain evidence="2 3">GSMNP</strain>
    </source>
</reference>
<evidence type="ECO:0000313" key="3">
    <source>
        <dbReference type="Proteomes" id="UP000187283"/>
    </source>
</evidence>
<accession>A0A1R1Y0T7</accession>
<proteinExistence type="predicted"/>